<gene>
    <name evidence="1" type="primary">ycg4L</name>
</gene>
<keyword evidence="1" id="KW-0614">Plasmid</keyword>
<dbReference type="Gene3D" id="1.10.3190.10">
    <property type="entry name" value="yfbu gene product, domain 2"/>
    <property type="match status" value="1"/>
</dbReference>
<dbReference type="AlphaFoldDB" id="Q9EUM2"/>
<reference evidence="1" key="1">
    <citation type="journal article" date="2003" name="J. Biotechnol.">
        <title>Plasmids in Corynebacterium glutamicum and their molecular classification by comparative genomics.</title>
        <authorList>
            <person name="Tauch A."/>
            <person name="Puhler A."/>
            <person name="Kalinowski J."/>
            <person name="Thierbach G."/>
        </authorList>
    </citation>
    <scope>NUCLEOTIDE SEQUENCE</scope>
    <source>
        <strain evidence="1">ATCC 31830</strain>
    </source>
</reference>
<name>Q9EUM2_CORGT</name>
<dbReference type="EMBL" id="AF164956">
    <property type="protein sequence ID" value="AAG00294.1"/>
    <property type="molecule type" value="Genomic_DNA"/>
</dbReference>
<sequence length="250" mass="28804">MQSITIRISDELKNLISDEAQEKGQTQSDYLRQLIETHAGQIGEEKFERESDQDVSLSVVERKTLTLGYQLLLASRGDLGDEYYDAKYFRNTVEALENGYAGEYPRIFAGVDEGLSYNECKLVWDILDMFRVIKSSVGDFGQSNWEQIGVVNAEYYGSFRGFDGNIDLESKMIGYVKYLVHTGRWEEQKKFLEEKRGNSHSEMLPTYRSMLAKFKPAWRKMISQADRFHLSTEEIRDVLMAAPGARLEEN</sequence>
<proteinExistence type="predicted"/>
<dbReference type="InterPro" id="IPR023146">
    <property type="entry name" value="YfbU_alpha-helical_sf"/>
</dbReference>
<dbReference type="SUPFAM" id="SSF116960">
    <property type="entry name" value="YfbU-like"/>
    <property type="match status" value="1"/>
</dbReference>
<geneLocation type="plasmid" evidence="1">
    <name>pCG4</name>
</geneLocation>
<accession>Q9EUM2</accession>
<evidence type="ECO:0000313" key="1">
    <source>
        <dbReference type="EMBL" id="AAG00294.1"/>
    </source>
</evidence>
<protein>
    <submittedName>
        <fullName evidence="1">Ycg4L</fullName>
    </submittedName>
</protein>
<dbReference type="Pfam" id="PF03887">
    <property type="entry name" value="YfbU"/>
    <property type="match status" value="1"/>
</dbReference>
<organism evidence="1">
    <name type="scientific">Corynebacterium glutamicum</name>
    <name type="common">Brevibacterium saccharolyticum</name>
    <dbReference type="NCBI Taxonomy" id="1718"/>
    <lineage>
        <taxon>Bacteria</taxon>
        <taxon>Bacillati</taxon>
        <taxon>Actinomycetota</taxon>
        <taxon>Actinomycetes</taxon>
        <taxon>Mycobacteriales</taxon>
        <taxon>Corynebacteriaceae</taxon>
        <taxon>Corynebacterium</taxon>
    </lineage>
</organism>
<dbReference type="InterPro" id="IPR005587">
    <property type="entry name" value="UPF0304_YfbU"/>
</dbReference>
<dbReference type="RefSeq" id="WP_011117035.1">
    <property type="nucleotide sequence ID" value="NC_004945.1"/>
</dbReference>